<feature type="chain" id="PRO_5041203512" description="Alpha-amylase" evidence="1">
    <location>
        <begin position="21"/>
        <end position="148"/>
    </location>
</feature>
<keyword evidence="1" id="KW-0732">Signal</keyword>
<comment type="caution">
    <text evidence="2">The sequence shown here is derived from an EMBL/GenBank/DDBJ whole genome shotgun (WGS) entry which is preliminary data.</text>
</comment>
<evidence type="ECO:0000313" key="2">
    <source>
        <dbReference type="EMBL" id="CAJ1385493.1"/>
    </source>
</evidence>
<proteinExistence type="predicted"/>
<evidence type="ECO:0000256" key="1">
    <source>
        <dbReference type="SAM" id="SignalP"/>
    </source>
</evidence>
<dbReference type="Gene3D" id="3.20.20.80">
    <property type="entry name" value="Glycosidases"/>
    <property type="match status" value="1"/>
</dbReference>
<dbReference type="EMBL" id="CAUJNA010001244">
    <property type="protein sequence ID" value="CAJ1385493.1"/>
    <property type="molecule type" value="Genomic_DNA"/>
</dbReference>
<accession>A0AA36IEX5</accession>
<dbReference type="PANTHER" id="PTHR43002">
    <property type="entry name" value="GLYCOGEN DEBRANCHING ENZYME"/>
    <property type="match status" value="1"/>
</dbReference>
<name>A0AA36IEX5_9DINO</name>
<evidence type="ECO:0000313" key="3">
    <source>
        <dbReference type="Proteomes" id="UP001178507"/>
    </source>
</evidence>
<dbReference type="AlphaFoldDB" id="A0AA36IEX5"/>
<protein>
    <recommendedName>
        <fullName evidence="4">Alpha-amylase</fullName>
    </recommendedName>
</protein>
<organism evidence="2 3">
    <name type="scientific">Effrenium voratum</name>
    <dbReference type="NCBI Taxonomy" id="2562239"/>
    <lineage>
        <taxon>Eukaryota</taxon>
        <taxon>Sar</taxon>
        <taxon>Alveolata</taxon>
        <taxon>Dinophyceae</taxon>
        <taxon>Suessiales</taxon>
        <taxon>Symbiodiniaceae</taxon>
        <taxon>Effrenium</taxon>
    </lineage>
</organism>
<reference evidence="2" key="1">
    <citation type="submission" date="2023-08" db="EMBL/GenBank/DDBJ databases">
        <authorList>
            <person name="Chen Y."/>
            <person name="Shah S."/>
            <person name="Dougan E. K."/>
            <person name="Thang M."/>
            <person name="Chan C."/>
        </authorList>
    </citation>
    <scope>NUCLEOTIDE SEQUENCE</scope>
</reference>
<gene>
    <name evidence="2" type="ORF">EVOR1521_LOCUS12089</name>
</gene>
<dbReference type="Proteomes" id="UP001178507">
    <property type="component" value="Unassembled WGS sequence"/>
</dbReference>
<keyword evidence="3" id="KW-1185">Reference proteome</keyword>
<dbReference type="InterPro" id="IPR017853">
    <property type="entry name" value="GH"/>
</dbReference>
<sequence>MRNFLVALFLSAGAPMILYGDEYGRSQRGCNNGWCQDARCWFSWSDSEKEENGLMRSVRLLISLRKQYAGIFNREESMSNKDTDIRRAFGGECTGMTFTSVIQLHLLRPSRPPCHRARLRRVAGGVQCGPRGAQLPLYQKSRGMPSST</sequence>
<feature type="signal peptide" evidence="1">
    <location>
        <begin position="1"/>
        <end position="20"/>
    </location>
</feature>
<dbReference type="SUPFAM" id="SSF51445">
    <property type="entry name" value="(Trans)glycosidases"/>
    <property type="match status" value="1"/>
</dbReference>
<evidence type="ECO:0008006" key="4">
    <source>
        <dbReference type="Google" id="ProtNLM"/>
    </source>
</evidence>